<feature type="region of interest" description="Disordered" evidence="4">
    <location>
        <begin position="1"/>
        <end position="64"/>
    </location>
</feature>
<keyword evidence="2 3" id="KW-0378">Hydrolase</keyword>
<accession>K3WXS5</accession>
<dbReference type="PANTHER" id="PTHR48081">
    <property type="entry name" value="AB HYDROLASE SUPERFAMILY PROTEIN C4A8.06C"/>
    <property type="match status" value="1"/>
</dbReference>
<reference evidence="8" key="2">
    <citation type="submission" date="2010-04" db="EMBL/GenBank/DDBJ databases">
        <authorList>
            <person name="Buell R."/>
            <person name="Hamilton J."/>
            <person name="Hostetler J."/>
        </authorList>
    </citation>
    <scope>NUCLEOTIDE SEQUENCE [LARGE SCALE GENOMIC DNA]</scope>
    <source>
        <strain evidence="8">DAOM:BR144</strain>
    </source>
</reference>
<dbReference type="AlphaFoldDB" id="K3WXS5"/>
<reference evidence="8" key="1">
    <citation type="journal article" date="2010" name="Genome Biol.">
        <title>Genome sequence of the necrotrophic plant pathogen Pythium ultimum reveals original pathogenicity mechanisms and effector repertoire.</title>
        <authorList>
            <person name="Levesque C.A."/>
            <person name="Brouwer H."/>
            <person name="Cano L."/>
            <person name="Hamilton J.P."/>
            <person name="Holt C."/>
            <person name="Huitema E."/>
            <person name="Raffaele S."/>
            <person name="Robideau G.P."/>
            <person name="Thines M."/>
            <person name="Win J."/>
            <person name="Zerillo M.M."/>
            <person name="Beakes G.W."/>
            <person name="Boore J.L."/>
            <person name="Busam D."/>
            <person name="Dumas B."/>
            <person name="Ferriera S."/>
            <person name="Fuerstenberg S.I."/>
            <person name="Gachon C.M."/>
            <person name="Gaulin E."/>
            <person name="Govers F."/>
            <person name="Grenville-Briggs L."/>
            <person name="Horner N."/>
            <person name="Hostetler J."/>
            <person name="Jiang R.H."/>
            <person name="Johnson J."/>
            <person name="Krajaejun T."/>
            <person name="Lin H."/>
            <person name="Meijer H.J."/>
            <person name="Moore B."/>
            <person name="Morris P."/>
            <person name="Phuntmart V."/>
            <person name="Puiu D."/>
            <person name="Shetty J."/>
            <person name="Stajich J.E."/>
            <person name="Tripathy S."/>
            <person name="Wawra S."/>
            <person name="van West P."/>
            <person name="Whitty B.R."/>
            <person name="Coutinho P.M."/>
            <person name="Henrissat B."/>
            <person name="Martin F."/>
            <person name="Thomas P.D."/>
            <person name="Tyler B.M."/>
            <person name="De Vries R.P."/>
            <person name="Kamoun S."/>
            <person name="Yandell M."/>
            <person name="Tisserat N."/>
            <person name="Buell C.R."/>
        </authorList>
    </citation>
    <scope>NUCLEOTIDE SEQUENCE</scope>
    <source>
        <strain evidence="8">DAOM:BR144</strain>
    </source>
</reference>
<keyword evidence="5" id="KW-0472">Membrane</keyword>
<keyword evidence="5" id="KW-1133">Transmembrane helix</keyword>
<dbReference type="InterPro" id="IPR002018">
    <property type="entry name" value="CarbesteraseB"/>
</dbReference>
<evidence type="ECO:0000256" key="3">
    <source>
        <dbReference type="RuleBase" id="RU361235"/>
    </source>
</evidence>
<dbReference type="OMA" id="MMFKPLI"/>
<dbReference type="SUPFAM" id="SSF53474">
    <property type="entry name" value="alpha/beta-Hydrolases"/>
    <property type="match status" value="1"/>
</dbReference>
<dbReference type="PROSITE" id="PS00122">
    <property type="entry name" value="CARBOXYLESTERASE_B_1"/>
    <property type="match status" value="1"/>
</dbReference>
<keyword evidence="5" id="KW-0812">Transmembrane</keyword>
<dbReference type="Gene3D" id="3.40.50.1820">
    <property type="entry name" value="alpha/beta hydrolase"/>
    <property type="match status" value="1"/>
</dbReference>
<feature type="compositionally biased region" description="Basic residues" evidence="4">
    <location>
        <begin position="1"/>
        <end position="10"/>
    </location>
</feature>
<dbReference type="EMBL" id="GL376615">
    <property type="status" value="NOT_ANNOTATED_CDS"/>
    <property type="molecule type" value="Genomic_DNA"/>
</dbReference>
<evidence type="ECO:0000256" key="2">
    <source>
        <dbReference type="ARBA" id="ARBA00022801"/>
    </source>
</evidence>
<dbReference type="EnsemblProtists" id="PYU1_T009773">
    <property type="protein sequence ID" value="PYU1_T009773"/>
    <property type="gene ID" value="PYU1_G009755"/>
</dbReference>
<dbReference type="VEuPathDB" id="FungiDB:PYU1_G009755"/>
<dbReference type="PANTHER" id="PTHR48081:SF33">
    <property type="entry name" value="KYNURENINE FORMAMIDASE"/>
    <property type="match status" value="1"/>
</dbReference>
<evidence type="ECO:0000313" key="8">
    <source>
        <dbReference type="Proteomes" id="UP000019132"/>
    </source>
</evidence>
<evidence type="ECO:0000313" key="7">
    <source>
        <dbReference type="EnsemblProtists" id="PYU1_T009773"/>
    </source>
</evidence>
<evidence type="ECO:0000256" key="5">
    <source>
        <dbReference type="SAM" id="Phobius"/>
    </source>
</evidence>
<keyword evidence="8" id="KW-1185">Reference proteome</keyword>
<dbReference type="STRING" id="431595.K3WXS5"/>
<dbReference type="Proteomes" id="UP000019132">
    <property type="component" value="Unassembled WGS sequence"/>
</dbReference>
<dbReference type="HOGENOM" id="CLU_012494_2_3_1"/>
<feature type="compositionally biased region" description="Polar residues" evidence="4">
    <location>
        <begin position="11"/>
        <end position="31"/>
    </location>
</feature>
<dbReference type="InterPro" id="IPR050300">
    <property type="entry name" value="GDXG_lipolytic_enzyme"/>
</dbReference>
<evidence type="ECO:0000256" key="4">
    <source>
        <dbReference type="SAM" id="MobiDB-lite"/>
    </source>
</evidence>
<organism evidence="7 8">
    <name type="scientific">Globisporangium ultimum (strain ATCC 200006 / CBS 805.95 / DAOM BR144)</name>
    <name type="common">Pythium ultimum</name>
    <dbReference type="NCBI Taxonomy" id="431595"/>
    <lineage>
        <taxon>Eukaryota</taxon>
        <taxon>Sar</taxon>
        <taxon>Stramenopiles</taxon>
        <taxon>Oomycota</taxon>
        <taxon>Peronosporomycetes</taxon>
        <taxon>Pythiales</taxon>
        <taxon>Pythiaceae</taxon>
        <taxon>Globisporangium</taxon>
    </lineage>
</organism>
<reference evidence="7" key="3">
    <citation type="submission" date="2015-02" db="UniProtKB">
        <authorList>
            <consortium name="EnsemblProtists"/>
        </authorList>
    </citation>
    <scope>IDENTIFICATION</scope>
    <source>
        <strain evidence="7">DAOM BR144</strain>
    </source>
</reference>
<dbReference type="InParanoid" id="K3WXS5"/>
<dbReference type="GO" id="GO:0016787">
    <property type="term" value="F:hydrolase activity"/>
    <property type="evidence" value="ECO:0007669"/>
    <property type="project" value="UniProtKB-KW"/>
</dbReference>
<dbReference type="InterPro" id="IPR029058">
    <property type="entry name" value="AB_hydrolase_fold"/>
</dbReference>
<feature type="transmembrane region" description="Helical" evidence="5">
    <location>
        <begin position="283"/>
        <end position="302"/>
    </location>
</feature>
<dbReference type="EC" id="3.1.1.-" evidence="3"/>
<sequence>MAKKRSKTRGSKPNGSTFAAENRNGDGTSMRDSTHADAEMLNVNQKDLADASPEDVARASQDAVVMTVLSPHSSEDEAHDDHAKNGDAVATFAAESMLAWKMEHHGVLSPHHDDDERKQQKTRHDFALQFTDNAHAGDDPAEHAHDDESEDAMAKVLVPNIKTYDLNASASGFLGKYIDEEKHPHHYPQHILHDVVQSHVVPPASSPASSTTATVTGSQIPHSKSLILGDDENPAIVLQAFPNNKVEAVEVVAEQSWLITKLTVQLLWALRTSHKWMLSAVRLVWFVIFLLPPLFKMVIYFFTDAYIHRNIIYGLNGRNLLDVYTVPNATSNSKSSTTTTTPTSESTEKRPVVVFFTGGAWIIGYKAWGALIGKVLSACGIVVVTPDYRNFPQGILPDMVDDATMAIQWVFDNVHHFGGDTENVTIVGQSAGAHIAVCSLLERVEEKEQSMRHRPSATGSTNGRVPIACAPSPTFSTCSRFSQASSVASANSSSTLAFHAPPTWGLHQVRSFIGISGPYNIEVAVETFHRHGFDKSVVERIMDSKLAYYSPALRFFAKQGEPKHGAQSSALDAFPPVYLFHGTADKTVSWRSSEQFAHALTACNVPVVVQYFEGKSHTDPIIEDPILGDDSLLDTIQRIIQECAPPRDAANGNCAAATYPSGYPDKRAYPLWLVKLARRMNPF</sequence>
<protein>
    <recommendedName>
        <fullName evidence="3">Carboxylic ester hydrolase</fullName>
        <ecNumber evidence="3">3.1.1.-</ecNumber>
    </recommendedName>
</protein>
<evidence type="ECO:0000259" key="6">
    <source>
        <dbReference type="Pfam" id="PF00135"/>
    </source>
</evidence>
<feature type="domain" description="Carboxylesterase type B" evidence="6">
    <location>
        <begin position="330"/>
        <end position="446"/>
    </location>
</feature>
<dbReference type="InterPro" id="IPR019826">
    <property type="entry name" value="Carboxylesterase_B_AS"/>
</dbReference>
<evidence type="ECO:0000256" key="1">
    <source>
        <dbReference type="ARBA" id="ARBA00005964"/>
    </source>
</evidence>
<name>K3WXS5_GLOUD</name>
<comment type="similarity">
    <text evidence="1 3">Belongs to the type-B carboxylesterase/lipase family.</text>
</comment>
<dbReference type="ESTHER" id="pytul-k3wxs5">
    <property type="family name" value="BD-FAE"/>
</dbReference>
<dbReference type="Pfam" id="PF00135">
    <property type="entry name" value="COesterase"/>
    <property type="match status" value="1"/>
</dbReference>
<proteinExistence type="inferred from homology"/>
<dbReference type="eggNOG" id="KOG1516">
    <property type="taxonomic scope" value="Eukaryota"/>
</dbReference>